<feature type="compositionally biased region" description="Low complexity" evidence="1">
    <location>
        <begin position="51"/>
        <end position="84"/>
    </location>
</feature>
<feature type="region of interest" description="Disordered" evidence="1">
    <location>
        <begin position="51"/>
        <end position="113"/>
    </location>
</feature>
<gene>
    <name evidence="2" type="ORF">UFOPK1440_00648</name>
</gene>
<feature type="region of interest" description="Disordered" evidence="1">
    <location>
        <begin position="233"/>
        <end position="252"/>
    </location>
</feature>
<feature type="compositionally biased region" description="Basic residues" evidence="1">
    <location>
        <begin position="85"/>
        <end position="106"/>
    </location>
</feature>
<name>A0A6J6C115_9ZZZZ</name>
<dbReference type="EMBL" id="CAEZSP010000027">
    <property type="protein sequence ID" value="CAB4543998.1"/>
    <property type="molecule type" value="Genomic_DNA"/>
</dbReference>
<evidence type="ECO:0000256" key="1">
    <source>
        <dbReference type="SAM" id="MobiDB-lite"/>
    </source>
</evidence>
<accession>A0A6J6C115</accession>
<feature type="compositionally biased region" description="Polar residues" evidence="1">
    <location>
        <begin position="237"/>
        <end position="252"/>
    </location>
</feature>
<sequence length="252" mass="26804">MARSRHRASDSHLQVGSRLILPLGKSQVARPFILVFALLFTISATATVSAATSTAKPTAKPTTTAKATAKPTATAKATAKPTAKPTKKAPVKKKVVKKKPKKKKRISLTPAPAPSWPPKGFTVSEDVYAKVPSKLSEIVGVISTQPYLAKQVKSCETYTCGYVQVASASGCLWWEALSTIVAGDGRKLGDLKTAHGSSNPQEIRTFIIVSPEPVATGTKSVLTSVICHRNTRDTKEPSTQYSKVETSTSTSN</sequence>
<evidence type="ECO:0000313" key="2">
    <source>
        <dbReference type="EMBL" id="CAB4543998.1"/>
    </source>
</evidence>
<reference evidence="2" key="1">
    <citation type="submission" date="2020-05" db="EMBL/GenBank/DDBJ databases">
        <authorList>
            <person name="Chiriac C."/>
            <person name="Salcher M."/>
            <person name="Ghai R."/>
            <person name="Kavagutti S V."/>
        </authorList>
    </citation>
    <scope>NUCLEOTIDE SEQUENCE</scope>
</reference>
<protein>
    <submittedName>
        <fullName evidence="2">Unannotated protein</fullName>
    </submittedName>
</protein>
<dbReference type="AlphaFoldDB" id="A0A6J6C115"/>
<organism evidence="2">
    <name type="scientific">freshwater metagenome</name>
    <dbReference type="NCBI Taxonomy" id="449393"/>
    <lineage>
        <taxon>unclassified sequences</taxon>
        <taxon>metagenomes</taxon>
        <taxon>ecological metagenomes</taxon>
    </lineage>
</organism>
<proteinExistence type="predicted"/>